<feature type="transmembrane region" description="Helical" evidence="9">
    <location>
        <begin position="275"/>
        <end position="293"/>
    </location>
</feature>
<dbReference type="SUPFAM" id="SSF56112">
    <property type="entry name" value="Protein kinase-like (PK-like)"/>
    <property type="match status" value="1"/>
</dbReference>
<evidence type="ECO:0000256" key="8">
    <source>
        <dbReference type="ARBA" id="ARBA00023136"/>
    </source>
</evidence>
<keyword evidence="3" id="KW-0433">Leucine-rich repeat</keyword>
<keyword evidence="7 9" id="KW-1133">Transmembrane helix</keyword>
<dbReference type="Proteomes" id="UP000593562">
    <property type="component" value="Unassembled WGS sequence"/>
</dbReference>
<dbReference type="PANTHER" id="PTHR48007:SF8">
    <property type="entry name" value="RECEPTOR PROTEIN KINASE-LIKE PROTEIN ZAR1"/>
    <property type="match status" value="1"/>
</dbReference>
<proteinExistence type="predicted"/>
<dbReference type="AlphaFoldDB" id="A0A7J7CPH4"/>
<dbReference type="InterPro" id="IPR011009">
    <property type="entry name" value="Kinase-like_dom_sf"/>
</dbReference>
<dbReference type="GO" id="GO:0004713">
    <property type="term" value="F:protein tyrosine kinase activity"/>
    <property type="evidence" value="ECO:0007669"/>
    <property type="project" value="InterPro"/>
</dbReference>
<dbReference type="InterPro" id="IPR001245">
    <property type="entry name" value="Ser-Thr/Tyr_kinase_cat_dom"/>
</dbReference>
<dbReference type="Gene3D" id="3.80.10.10">
    <property type="entry name" value="Ribonuclease Inhibitor"/>
    <property type="match status" value="2"/>
</dbReference>
<evidence type="ECO:0000256" key="2">
    <source>
        <dbReference type="ARBA" id="ARBA00022553"/>
    </source>
</evidence>
<keyword evidence="6" id="KW-0677">Repeat</keyword>
<keyword evidence="8 9" id="KW-0472">Membrane</keyword>
<protein>
    <submittedName>
        <fullName evidence="12">Inactive leucine-rich repeat receptor-like protein kinase</fullName>
    </submittedName>
</protein>
<dbReference type="PANTHER" id="PTHR48007">
    <property type="entry name" value="LEUCINE-RICH REPEAT RECEPTOR-LIKE PROTEIN KINASE PXC1"/>
    <property type="match status" value="1"/>
</dbReference>
<sequence length="534" mass="58010">MILLHLQISAIVFLLASSAASLTHDGLALLALKSAIENDPTRALHSWSEFDSTPCHWPGVVCTRNRVTSLFLPNRGLSGYLPSELGLLDSLKRLTLSHNNFSKPIPANLFNATNLISLDISHNSLSGPIPPRIRALNNITHLDLSSNLLNGSLPEYLLDLKSIAGTLNLSYNCFSGAVPASYGKLPVMVSLDLRHNNLTGRIPQVGSLVSQGPTAFAGNPSLCGFPLQTPCSEAQNPAIFLSPENPPNPKDPKFAVFRGTAEGGKENNGFVTVPLISGVSVVIGVVSLSVWLFHRKWGNSRSKTEKETMGIDGNTSVEEEEERGKFVVLDEGFDVELEDLLRASALVVGKSRTGIVYKVVVGARGSGLIPPRAVAVRRLSEGDTTWRLKDYEVEVEAIGRVQHPNVVRLRAYYYASDKKLLVTDFINYGNLYAALHVGSATTPPLSWTARMEIARGTARGLMYIHEYGHRKYVHGSLKSTKILLDDELQPCISGFGLVRLVSKHDSKFSASSAVYTAPEARNFGSKITQKCDVG</sequence>
<comment type="caution">
    <text evidence="12">The sequence shown here is derived from an EMBL/GenBank/DDBJ whole genome shotgun (WGS) entry which is preliminary data.</text>
</comment>
<dbReference type="SUPFAM" id="SSF52058">
    <property type="entry name" value="L domain-like"/>
    <property type="match status" value="1"/>
</dbReference>
<evidence type="ECO:0000259" key="11">
    <source>
        <dbReference type="PROSITE" id="PS50011"/>
    </source>
</evidence>
<accession>A0A7J7CPH4</accession>
<evidence type="ECO:0000313" key="12">
    <source>
        <dbReference type="EMBL" id="KAF5735869.1"/>
    </source>
</evidence>
<dbReference type="InterPro" id="IPR013210">
    <property type="entry name" value="LRR_N_plant-typ"/>
</dbReference>
<dbReference type="Pfam" id="PF13855">
    <property type="entry name" value="LRR_8"/>
    <property type="match status" value="1"/>
</dbReference>
<evidence type="ECO:0000313" key="13">
    <source>
        <dbReference type="Proteomes" id="UP000593562"/>
    </source>
</evidence>
<organism evidence="12 13">
    <name type="scientific">Tripterygium wilfordii</name>
    <name type="common">Thunder God vine</name>
    <dbReference type="NCBI Taxonomy" id="458696"/>
    <lineage>
        <taxon>Eukaryota</taxon>
        <taxon>Viridiplantae</taxon>
        <taxon>Streptophyta</taxon>
        <taxon>Embryophyta</taxon>
        <taxon>Tracheophyta</taxon>
        <taxon>Spermatophyta</taxon>
        <taxon>Magnoliopsida</taxon>
        <taxon>eudicotyledons</taxon>
        <taxon>Gunneridae</taxon>
        <taxon>Pentapetalae</taxon>
        <taxon>rosids</taxon>
        <taxon>fabids</taxon>
        <taxon>Celastrales</taxon>
        <taxon>Celastraceae</taxon>
        <taxon>Tripterygium</taxon>
    </lineage>
</organism>
<dbReference type="Pfam" id="PF08263">
    <property type="entry name" value="LRRNT_2"/>
    <property type="match status" value="1"/>
</dbReference>
<evidence type="ECO:0000256" key="4">
    <source>
        <dbReference type="ARBA" id="ARBA00022692"/>
    </source>
</evidence>
<dbReference type="PROSITE" id="PS50011">
    <property type="entry name" value="PROTEIN_KINASE_DOM"/>
    <property type="match status" value="1"/>
</dbReference>
<dbReference type="InterPro" id="IPR046959">
    <property type="entry name" value="PRK1-6/SRF4-like"/>
</dbReference>
<dbReference type="InterPro" id="IPR000719">
    <property type="entry name" value="Prot_kinase_dom"/>
</dbReference>
<comment type="subcellular location">
    <subcellularLocation>
        <location evidence="1">Membrane</location>
        <topology evidence="1">Single-pass membrane protein</topology>
    </subcellularLocation>
</comment>
<dbReference type="InterPro" id="IPR020635">
    <property type="entry name" value="Tyr_kinase_cat_dom"/>
</dbReference>
<dbReference type="SMART" id="SM00219">
    <property type="entry name" value="TyrKc"/>
    <property type="match status" value="1"/>
</dbReference>
<keyword evidence="12" id="KW-0808">Transferase</keyword>
<dbReference type="Pfam" id="PF07714">
    <property type="entry name" value="PK_Tyr_Ser-Thr"/>
    <property type="match status" value="1"/>
</dbReference>
<evidence type="ECO:0000256" key="6">
    <source>
        <dbReference type="ARBA" id="ARBA00022737"/>
    </source>
</evidence>
<feature type="domain" description="Protein kinase" evidence="11">
    <location>
        <begin position="342"/>
        <end position="534"/>
    </location>
</feature>
<keyword evidence="5 10" id="KW-0732">Signal</keyword>
<evidence type="ECO:0000256" key="3">
    <source>
        <dbReference type="ARBA" id="ARBA00022614"/>
    </source>
</evidence>
<name>A0A7J7CPH4_TRIWF</name>
<keyword evidence="12" id="KW-0418">Kinase</keyword>
<dbReference type="InterPro" id="IPR001611">
    <property type="entry name" value="Leu-rich_rpt"/>
</dbReference>
<dbReference type="GO" id="GO:0016020">
    <property type="term" value="C:membrane"/>
    <property type="evidence" value="ECO:0007669"/>
    <property type="project" value="UniProtKB-SubCell"/>
</dbReference>
<dbReference type="InParanoid" id="A0A7J7CPH4"/>
<dbReference type="FunCoup" id="A0A7J7CPH4">
    <property type="interactions" value="1704"/>
</dbReference>
<dbReference type="FunFam" id="3.80.10.10:FF:000129">
    <property type="entry name" value="Leucine-rich repeat receptor-like kinase"/>
    <property type="match status" value="1"/>
</dbReference>
<evidence type="ECO:0000256" key="5">
    <source>
        <dbReference type="ARBA" id="ARBA00022729"/>
    </source>
</evidence>
<keyword evidence="2" id="KW-0597">Phosphoprotein</keyword>
<feature type="chain" id="PRO_5029814502" evidence="10">
    <location>
        <begin position="21"/>
        <end position="534"/>
    </location>
</feature>
<feature type="signal peptide" evidence="10">
    <location>
        <begin position="1"/>
        <end position="20"/>
    </location>
</feature>
<dbReference type="InterPro" id="IPR032675">
    <property type="entry name" value="LRR_dom_sf"/>
</dbReference>
<evidence type="ECO:0000256" key="9">
    <source>
        <dbReference type="SAM" id="Phobius"/>
    </source>
</evidence>
<dbReference type="Gene3D" id="1.10.510.10">
    <property type="entry name" value="Transferase(Phosphotransferase) domain 1"/>
    <property type="match status" value="1"/>
</dbReference>
<dbReference type="EMBL" id="JAAARO010000015">
    <property type="protein sequence ID" value="KAF5735869.1"/>
    <property type="molecule type" value="Genomic_DNA"/>
</dbReference>
<dbReference type="FunFam" id="3.80.10.10:FF:000722">
    <property type="entry name" value="Leucine-rich repeat receptor-like protein kinase"/>
    <property type="match status" value="1"/>
</dbReference>
<evidence type="ECO:0000256" key="10">
    <source>
        <dbReference type="SAM" id="SignalP"/>
    </source>
</evidence>
<evidence type="ECO:0000256" key="1">
    <source>
        <dbReference type="ARBA" id="ARBA00004167"/>
    </source>
</evidence>
<keyword evidence="12" id="KW-0675">Receptor</keyword>
<reference evidence="12 13" key="1">
    <citation type="journal article" date="2020" name="Nat. Commun.">
        <title>Genome of Tripterygium wilfordii and identification of cytochrome P450 involved in triptolide biosynthesis.</title>
        <authorList>
            <person name="Tu L."/>
            <person name="Su P."/>
            <person name="Zhang Z."/>
            <person name="Gao L."/>
            <person name="Wang J."/>
            <person name="Hu T."/>
            <person name="Zhou J."/>
            <person name="Zhang Y."/>
            <person name="Zhao Y."/>
            <person name="Liu Y."/>
            <person name="Song Y."/>
            <person name="Tong Y."/>
            <person name="Lu Y."/>
            <person name="Yang J."/>
            <person name="Xu C."/>
            <person name="Jia M."/>
            <person name="Peters R.J."/>
            <person name="Huang L."/>
            <person name="Gao W."/>
        </authorList>
    </citation>
    <scope>NUCLEOTIDE SEQUENCE [LARGE SCALE GENOMIC DNA]</scope>
    <source>
        <strain evidence="13">cv. XIE 37</strain>
        <tissue evidence="12">Leaf</tissue>
    </source>
</reference>
<evidence type="ECO:0000256" key="7">
    <source>
        <dbReference type="ARBA" id="ARBA00022989"/>
    </source>
</evidence>
<keyword evidence="4 9" id="KW-0812">Transmembrane</keyword>
<keyword evidence="13" id="KW-1185">Reference proteome</keyword>
<dbReference type="GO" id="GO:0005524">
    <property type="term" value="F:ATP binding"/>
    <property type="evidence" value="ECO:0007669"/>
    <property type="project" value="InterPro"/>
</dbReference>
<gene>
    <name evidence="12" type="ORF">HS088_TW15G01385</name>
</gene>